<dbReference type="SMART" id="SM00267">
    <property type="entry name" value="GGDEF"/>
    <property type="match status" value="1"/>
</dbReference>
<name>A0A0C1TWN2_9BACT</name>
<sequence length="533" mass="58603">MRRASLKTKTALFVLFVFFTTTPAAIYLTLEFFGKSLRDVVNTHQATLLSRVGAEIDEKLQGSHDALISIARLATADDVTSPGNARRFLQRYPLLAAFFDNGAFVFTPDGILLAETNQGLQRTGLDFSAREYIRQTRVSERPYISRPFVSSQPHHHPTVMFTAPVFTPNGTLVAILGGSMDLLKGNFIGSLASTRIGKEGIFYLFADDGALIMHPQRESILQQSVKPEILHLASSLPKGDVISVETVASDTAMLSTLKKLRQTTWTLAADLPEDEAYAPLRMAERSAWMAVIPWGLLSAAAIWLLMRRLTLPILALERQIRGAEDSGAHRNVLIRSGDEIERVAEAFNGLVNRLIEKEDRLVHLSNHDSLTGLYNRLFFEAEMQRIDRGRHFPVSMVMVDVDNLKAANDTFGHTAGDTLIVKAAQALRAAFRSEDVVARVGGDEFAVIMEGSDHETALEALERVRETVALLNSDGDSPELSLSLGTATATAPLTLDQTWRLADQRMYADKARRKASKVIGSSSASRDAAPPAF</sequence>
<reference evidence="11 12" key="1">
    <citation type="submission" date="2015-01" db="EMBL/GenBank/DDBJ databases">
        <title>Genome sequence of the anaerobic bacterium Geobacter soli GSS01, a dissimilatory Fe(III) reducer from soil.</title>
        <authorList>
            <person name="Yang G."/>
            <person name="Zhou S."/>
        </authorList>
    </citation>
    <scope>NUCLEOTIDE SEQUENCE [LARGE SCALE GENOMIC DNA]</scope>
    <source>
        <strain evidence="11 12">GSS01</strain>
    </source>
</reference>
<dbReference type="InterPro" id="IPR033479">
    <property type="entry name" value="dCache_1"/>
</dbReference>
<feature type="domain" description="GGDEF" evidence="10">
    <location>
        <begin position="392"/>
        <end position="522"/>
    </location>
</feature>
<dbReference type="GO" id="GO:0007165">
    <property type="term" value="P:signal transduction"/>
    <property type="evidence" value="ECO:0007669"/>
    <property type="project" value="InterPro"/>
</dbReference>
<dbReference type="EMBL" id="JXBL01000001">
    <property type="protein sequence ID" value="KIE43833.1"/>
    <property type="molecule type" value="Genomic_DNA"/>
</dbReference>
<gene>
    <name evidence="11" type="ORF">SE37_14965</name>
</gene>
<evidence type="ECO:0000256" key="3">
    <source>
        <dbReference type="ARBA" id="ARBA00022475"/>
    </source>
</evidence>
<organism evidence="11 12">
    <name type="scientific">Geobacter soli</name>
    <dbReference type="NCBI Taxonomy" id="1510391"/>
    <lineage>
        <taxon>Bacteria</taxon>
        <taxon>Pseudomonadati</taxon>
        <taxon>Thermodesulfobacteriota</taxon>
        <taxon>Desulfuromonadia</taxon>
        <taxon>Geobacterales</taxon>
        <taxon>Geobacteraceae</taxon>
        <taxon>Geobacter</taxon>
    </lineage>
</organism>
<dbReference type="Pfam" id="PF02743">
    <property type="entry name" value="dCache_1"/>
    <property type="match status" value="1"/>
</dbReference>
<keyword evidence="3" id="KW-1003">Cell membrane</keyword>
<evidence type="ECO:0000259" key="9">
    <source>
        <dbReference type="PROSITE" id="PS50885"/>
    </source>
</evidence>
<dbReference type="GO" id="GO:0005886">
    <property type="term" value="C:plasma membrane"/>
    <property type="evidence" value="ECO:0007669"/>
    <property type="project" value="UniProtKB-SubCell"/>
</dbReference>
<comment type="caution">
    <text evidence="11">The sequence shown here is derived from an EMBL/GenBank/DDBJ whole genome shotgun (WGS) entry which is preliminary data.</text>
</comment>
<dbReference type="PROSITE" id="PS50885">
    <property type="entry name" value="HAMP"/>
    <property type="match status" value="1"/>
</dbReference>
<dbReference type="Proteomes" id="UP000031433">
    <property type="component" value="Unassembled WGS sequence"/>
</dbReference>
<keyword evidence="12" id="KW-1185">Reference proteome</keyword>
<keyword evidence="4" id="KW-0812">Transmembrane</keyword>
<evidence type="ECO:0000313" key="12">
    <source>
        <dbReference type="Proteomes" id="UP000031433"/>
    </source>
</evidence>
<evidence type="ECO:0000256" key="2">
    <source>
        <dbReference type="ARBA" id="ARBA00012528"/>
    </source>
</evidence>
<feature type="region of interest" description="Disordered" evidence="8">
    <location>
        <begin position="513"/>
        <end position="533"/>
    </location>
</feature>
<feature type="domain" description="HAMP" evidence="9">
    <location>
        <begin position="307"/>
        <end position="359"/>
    </location>
</feature>
<proteinExistence type="predicted"/>
<dbReference type="CDD" id="cd01949">
    <property type="entry name" value="GGDEF"/>
    <property type="match status" value="1"/>
</dbReference>
<dbReference type="GO" id="GO:0052621">
    <property type="term" value="F:diguanylate cyclase activity"/>
    <property type="evidence" value="ECO:0007669"/>
    <property type="project" value="UniProtKB-EC"/>
</dbReference>
<evidence type="ECO:0000256" key="1">
    <source>
        <dbReference type="ARBA" id="ARBA00004651"/>
    </source>
</evidence>
<dbReference type="RefSeq" id="WP_039647667.1">
    <property type="nucleotide sequence ID" value="NZ_JXBL01000001.1"/>
</dbReference>
<dbReference type="FunFam" id="3.30.70.270:FF:000228">
    <property type="match status" value="1"/>
</dbReference>
<evidence type="ECO:0000313" key="11">
    <source>
        <dbReference type="EMBL" id="KIE43833.1"/>
    </source>
</evidence>
<protein>
    <recommendedName>
        <fullName evidence="2">diguanylate cyclase</fullName>
        <ecNumber evidence="2">2.7.7.65</ecNumber>
    </recommendedName>
</protein>
<keyword evidence="5" id="KW-1133">Transmembrane helix</keyword>
<dbReference type="PANTHER" id="PTHR45138">
    <property type="entry name" value="REGULATORY COMPONENTS OF SENSORY TRANSDUCTION SYSTEM"/>
    <property type="match status" value="1"/>
</dbReference>
<dbReference type="Pfam" id="PF00990">
    <property type="entry name" value="GGDEF"/>
    <property type="match status" value="1"/>
</dbReference>
<dbReference type="GO" id="GO:1902201">
    <property type="term" value="P:negative regulation of bacterial-type flagellum-dependent cell motility"/>
    <property type="evidence" value="ECO:0007669"/>
    <property type="project" value="TreeGrafter"/>
</dbReference>
<dbReference type="Gene3D" id="6.10.340.10">
    <property type="match status" value="1"/>
</dbReference>
<dbReference type="InterPro" id="IPR050469">
    <property type="entry name" value="Diguanylate_Cyclase"/>
</dbReference>
<evidence type="ECO:0000256" key="8">
    <source>
        <dbReference type="SAM" id="MobiDB-lite"/>
    </source>
</evidence>
<dbReference type="Gene3D" id="3.30.450.20">
    <property type="entry name" value="PAS domain"/>
    <property type="match status" value="1"/>
</dbReference>
<dbReference type="InterPro" id="IPR029787">
    <property type="entry name" value="Nucleotide_cyclase"/>
</dbReference>
<dbReference type="GO" id="GO:0043709">
    <property type="term" value="P:cell adhesion involved in single-species biofilm formation"/>
    <property type="evidence" value="ECO:0007669"/>
    <property type="project" value="TreeGrafter"/>
</dbReference>
<evidence type="ECO:0000256" key="6">
    <source>
        <dbReference type="ARBA" id="ARBA00023136"/>
    </source>
</evidence>
<comment type="catalytic activity">
    <reaction evidence="7">
        <text>2 GTP = 3',3'-c-di-GMP + 2 diphosphate</text>
        <dbReference type="Rhea" id="RHEA:24898"/>
        <dbReference type="ChEBI" id="CHEBI:33019"/>
        <dbReference type="ChEBI" id="CHEBI:37565"/>
        <dbReference type="ChEBI" id="CHEBI:58805"/>
        <dbReference type="EC" id="2.7.7.65"/>
    </reaction>
</comment>
<comment type="subcellular location">
    <subcellularLocation>
        <location evidence="1">Cell membrane</location>
        <topology evidence="1">Multi-pass membrane protein</topology>
    </subcellularLocation>
</comment>
<evidence type="ECO:0000259" key="10">
    <source>
        <dbReference type="PROSITE" id="PS50887"/>
    </source>
</evidence>
<dbReference type="NCBIfam" id="TIGR00254">
    <property type="entry name" value="GGDEF"/>
    <property type="match status" value="1"/>
</dbReference>
<dbReference type="EC" id="2.7.7.65" evidence="2"/>
<feature type="compositionally biased region" description="Low complexity" evidence="8">
    <location>
        <begin position="521"/>
        <end position="533"/>
    </location>
</feature>
<accession>A0A0C1TWN2</accession>
<dbReference type="InterPro" id="IPR003660">
    <property type="entry name" value="HAMP_dom"/>
</dbReference>
<evidence type="ECO:0000256" key="7">
    <source>
        <dbReference type="ARBA" id="ARBA00034247"/>
    </source>
</evidence>
<dbReference type="InterPro" id="IPR000160">
    <property type="entry name" value="GGDEF_dom"/>
</dbReference>
<dbReference type="AlphaFoldDB" id="A0A0C1TWN2"/>
<evidence type="ECO:0000256" key="5">
    <source>
        <dbReference type="ARBA" id="ARBA00022989"/>
    </source>
</evidence>
<dbReference type="SUPFAM" id="SSF55073">
    <property type="entry name" value="Nucleotide cyclase"/>
    <property type="match status" value="1"/>
</dbReference>
<keyword evidence="6" id="KW-0472">Membrane</keyword>
<dbReference type="FunFam" id="3.30.450.20:FF:000343">
    <property type="entry name" value="Sensor histidine kinase, Cache_1, HAMP and PAS domain-containing"/>
    <property type="match status" value="1"/>
</dbReference>
<dbReference type="Gene3D" id="3.30.70.270">
    <property type="match status" value="1"/>
</dbReference>
<dbReference type="PROSITE" id="PS50887">
    <property type="entry name" value="GGDEF"/>
    <property type="match status" value="1"/>
</dbReference>
<dbReference type="PANTHER" id="PTHR45138:SF9">
    <property type="entry name" value="DIGUANYLATE CYCLASE DGCM-RELATED"/>
    <property type="match status" value="1"/>
</dbReference>
<dbReference type="InterPro" id="IPR043128">
    <property type="entry name" value="Rev_trsase/Diguanyl_cyclase"/>
</dbReference>
<evidence type="ECO:0000256" key="4">
    <source>
        <dbReference type="ARBA" id="ARBA00022692"/>
    </source>
</evidence>
<dbReference type="CDD" id="cd12914">
    <property type="entry name" value="PDC1_DGC_like"/>
    <property type="match status" value="1"/>
</dbReference>